<gene>
    <name evidence="2" type="ORF">SETIT_2G370200v2</name>
</gene>
<organism evidence="2">
    <name type="scientific">Setaria italica</name>
    <name type="common">Foxtail millet</name>
    <name type="synonym">Panicum italicum</name>
    <dbReference type="NCBI Taxonomy" id="4555"/>
    <lineage>
        <taxon>Eukaryota</taxon>
        <taxon>Viridiplantae</taxon>
        <taxon>Streptophyta</taxon>
        <taxon>Embryophyta</taxon>
        <taxon>Tracheophyta</taxon>
        <taxon>Spermatophyta</taxon>
        <taxon>Magnoliopsida</taxon>
        <taxon>Liliopsida</taxon>
        <taxon>Poales</taxon>
        <taxon>Poaceae</taxon>
        <taxon>PACMAD clade</taxon>
        <taxon>Panicoideae</taxon>
        <taxon>Panicodae</taxon>
        <taxon>Paniceae</taxon>
        <taxon>Cenchrinae</taxon>
        <taxon>Setaria</taxon>
    </lineage>
</organism>
<reference evidence="2" key="1">
    <citation type="journal article" date="2012" name="Nat. Biotechnol.">
        <title>Reference genome sequence of the model plant Setaria.</title>
        <authorList>
            <person name="Bennetzen J.L."/>
            <person name="Schmutz J."/>
            <person name="Wang H."/>
            <person name="Percifield R."/>
            <person name="Hawkins J."/>
            <person name="Pontaroli A.C."/>
            <person name="Estep M."/>
            <person name="Feng L."/>
            <person name="Vaughn J.N."/>
            <person name="Grimwood J."/>
            <person name="Jenkins J."/>
            <person name="Barry K."/>
            <person name="Lindquist E."/>
            <person name="Hellsten U."/>
            <person name="Deshpande S."/>
            <person name="Wang X."/>
            <person name="Wu X."/>
            <person name="Mitros T."/>
            <person name="Triplett J."/>
            <person name="Yang X."/>
            <person name="Ye C.Y."/>
            <person name="Mauro-Herrera M."/>
            <person name="Wang L."/>
            <person name="Li P."/>
            <person name="Sharma M."/>
            <person name="Sharma R."/>
            <person name="Ronald P.C."/>
            <person name="Panaud O."/>
            <person name="Kellogg E.A."/>
            <person name="Brutnell T.P."/>
            <person name="Doust A.N."/>
            <person name="Tuskan G.A."/>
            <person name="Rokhsar D."/>
            <person name="Devos K.M."/>
        </authorList>
    </citation>
    <scope>NUCLEOTIDE SEQUENCE [LARGE SCALE GENOMIC DNA]</scope>
    <source>
        <strain evidence="2">Yugu1</strain>
    </source>
</reference>
<evidence type="ECO:0000256" key="1">
    <source>
        <dbReference type="SAM" id="MobiDB-lite"/>
    </source>
</evidence>
<protein>
    <submittedName>
        <fullName evidence="2">Uncharacterized protein</fullName>
    </submittedName>
</protein>
<reference evidence="2" key="2">
    <citation type="submission" date="2015-07" db="EMBL/GenBank/DDBJ databases">
        <authorList>
            <person name="Noorani M."/>
        </authorList>
    </citation>
    <scope>NUCLEOTIDE SEQUENCE</scope>
    <source>
        <strain evidence="2">Yugu1</strain>
    </source>
</reference>
<sequence length="141" mass="15443">MSPQEHESTYKRIERLCTRFLRAVNCRDGDADVLLPPQGAYPGSSSAPPMQHRGSSSAPPMHHPELRDIVPQQYRGFSAARPSSRGLRVDDLAYIGRGGTDDESVEDEIHRTSSASVDSFYSYDTEEIGPSQLGDAPVPPT</sequence>
<name>A0A368Q7B3_SETIT</name>
<accession>A0A368Q7B3</accession>
<proteinExistence type="predicted"/>
<feature type="region of interest" description="Disordered" evidence="1">
    <location>
        <begin position="97"/>
        <end position="141"/>
    </location>
</feature>
<dbReference type="AlphaFoldDB" id="A0A368Q7B3"/>
<dbReference type="EMBL" id="CM003529">
    <property type="protein sequence ID" value="RCV13742.1"/>
    <property type="molecule type" value="Genomic_DNA"/>
</dbReference>
<evidence type="ECO:0000313" key="2">
    <source>
        <dbReference type="EMBL" id="RCV13742.1"/>
    </source>
</evidence>
<feature type="region of interest" description="Disordered" evidence="1">
    <location>
        <begin position="35"/>
        <end position="64"/>
    </location>
</feature>
<feature type="compositionally biased region" description="Polar residues" evidence="1">
    <location>
        <begin position="43"/>
        <end position="58"/>
    </location>
</feature>